<keyword evidence="3" id="KW-0444">Lipid biosynthesis</keyword>
<dbReference type="AlphaFoldDB" id="A6I6G3"/>
<reference evidence="12 13" key="1">
    <citation type="submission" date="2005-09" db="EMBL/GenBank/DDBJ databases">
        <authorList>
            <person name="Mural R.J."/>
            <person name="Li P.W."/>
            <person name="Adams M.D."/>
            <person name="Amanatides P.G."/>
            <person name="Baden-Tillson H."/>
            <person name="Barnstead M."/>
            <person name="Chin S.H."/>
            <person name="Dew I."/>
            <person name="Evans C.A."/>
            <person name="Ferriera S."/>
            <person name="Flanigan M."/>
            <person name="Fosler C."/>
            <person name="Glodek A."/>
            <person name="Gu Z."/>
            <person name="Holt R.A."/>
            <person name="Jennings D."/>
            <person name="Kraft C.L."/>
            <person name="Lu F."/>
            <person name="Nguyen T."/>
            <person name="Nusskern D.R."/>
            <person name="Pfannkoch C.M."/>
            <person name="Sitter C."/>
            <person name="Sutton G.G."/>
            <person name="Venter J.C."/>
            <person name="Wang Z."/>
            <person name="Woodage T."/>
            <person name="Zheng X.H."/>
            <person name="Zhong F."/>
        </authorList>
    </citation>
    <scope>NUCLEOTIDE SEQUENCE [LARGE SCALE GENOMIC DNA]</scope>
    <source>
        <strain>BN</strain>
        <strain evidence="13">Sprague-Dawley</strain>
    </source>
</reference>
<dbReference type="GO" id="GO:0005789">
    <property type="term" value="C:endoplasmic reticulum membrane"/>
    <property type="evidence" value="ECO:0007669"/>
    <property type="project" value="UniProtKB-SubCell"/>
</dbReference>
<evidence type="ECO:0000256" key="2">
    <source>
        <dbReference type="ARBA" id="ARBA00005420"/>
    </source>
</evidence>
<gene>
    <name evidence="12" type="ORF">rCG_39457</name>
</gene>
<protein>
    <submittedName>
        <fullName evidence="12">RCG39457, isoform CRA_a</fullName>
    </submittedName>
</protein>
<evidence type="ECO:0000256" key="5">
    <source>
        <dbReference type="ARBA" id="ARBA00022692"/>
    </source>
</evidence>
<evidence type="ECO:0000313" key="13">
    <source>
        <dbReference type="Proteomes" id="UP000234681"/>
    </source>
</evidence>
<evidence type="ECO:0000256" key="8">
    <source>
        <dbReference type="ARBA" id="ARBA00023098"/>
    </source>
</evidence>
<dbReference type="Proteomes" id="UP000234681">
    <property type="component" value="Chromosome 1"/>
</dbReference>
<comment type="similarity">
    <text evidence="2">Belongs to the diacylglycerol acyltransferase family.</text>
</comment>
<dbReference type="GO" id="GO:0006629">
    <property type="term" value="P:lipid metabolic process"/>
    <property type="evidence" value="ECO:0007669"/>
    <property type="project" value="UniProtKB-KW"/>
</dbReference>
<proteinExistence type="inferred from homology"/>
<feature type="transmembrane region" description="Helical" evidence="11">
    <location>
        <begin position="20"/>
        <end position="43"/>
    </location>
</feature>
<keyword evidence="7 11" id="KW-1133">Transmembrane helix</keyword>
<keyword evidence="5 11" id="KW-0812">Transmembrane</keyword>
<keyword evidence="4" id="KW-0808">Transferase</keyword>
<evidence type="ECO:0000256" key="7">
    <source>
        <dbReference type="ARBA" id="ARBA00022989"/>
    </source>
</evidence>
<evidence type="ECO:0000256" key="1">
    <source>
        <dbReference type="ARBA" id="ARBA00004477"/>
    </source>
</evidence>
<dbReference type="Pfam" id="PF03982">
    <property type="entry name" value="DAGAT"/>
    <property type="match status" value="1"/>
</dbReference>
<keyword evidence="8" id="KW-0443">Lipid metabolism</keyword>
<dbReference type="PANTHER" id="PTHR12317">
    <property type="entry name" value="DIACYLGLYCEROL O-ACYLTRANSFERASE"/>
    <property type="match status" value="1"/>
</dbReference>
<evidence type="ECO:0000256" key="3">
    <source>
        <dbReference type="ARBA" id="ARBA00022516"/>
    </source>
</evidence>
<evidence type="ECO:0000256" key="11">
    <source>
        <dbReference type="SAM" id="Phobius"/>
    </source>
</evidence>
<evidence type="ECO:0000256" key="9">
    <source>
        <dbReference type="ARBA" id="ARBA00023136"/>
    </source>
</evidence>
<evidence type="ECO:0000313" key="12">
    <source>
        <dbReference type="EMBL" id="EDM18417.1"/>
    </source>
</evidence>
<evidence type="ECO:0000256" key="4">
    <source>
        <dbReference type="ARBA" id="ARBA00022679"/>
    </source>
</evidence>
<keyword evidence="10" id="KW-0012">Acyltransferase</keyword>
<dbReference type="InterPro" id="IPR007130">
    <property type="entry name" value="DAGAT"/>
</dbReference>
<keyword evidence="9 11" id="KW-0472">Membrane</keyword>
<keyword evidence="6" id="KW-0256">Endoplasmic reticulum</keyword>
<dbReference type="EMBL" id="CH473956">
    <property type="protein sequence ID" value="EDM18417.1"/>
    <property type="molecule type" value="Genomic_DNA"/>
</dbReference>
<evidence type="ECO:0000256" key="6">
    <source>
        <dbReference type="ARBA" id="ARBA00022824"/>
    </source>
</evidence>
<name>A6I6G3_RAT</name>
<dbReference type="GO" id="GO:0008374">
    <property type="term" value="F:O-acyltransferase activity"/>
    <property type="evidence" value="ECO:0007669"/>
    <property type="project" value="InterPro"/>
</dbReference>
<comment type="subcellular location">
    <subcellularLocation>
        <location evidence="1">Endoplasmic reticulum membrane</location>
        <topology evidence="1">Multi-pass membrane protein</topology>
    </subcellularLocation>
</comment>
<organism evidence="12 13">
    <name type="scientific">Rattus norvegicus</name>
    <name type="common">Rat</name>
    <dbReference type="NCBI Taxonomy" id="10116"/>
    <lineage>
        <taxon>Eukaryota</taxon>
        <taxon>Metazoa</taxon>
        <taxon>Chordata</taxon>
        <taxon>Craniata</taxon>
        <taxon>Vertebrata</taxon>
        <taxon>Euteleostomi</taxon>
        <taxon>Mammalia</taxon>
        <taxon>Eutheria</taxon>
        <taxon>Euarchontoglires</taxon>
        <taxon>Glires</taxon>
        <taxon>Rodentia</taxon>
        <taxon>Myomorpha</taxon>
        <taxon>Muroidea</taxon>
        <taxon>Muridae</taxon>
        <taxon>Murinae</taxon>
        <taxon>Rattus</taxon>
    </lineage>
</organism>
<accession>A6I6G3</accession>
<dbReference type="PANTHER" id="PTHR12317:SF74">
    <property type="entry name" value="2-ACYLGLYCEROL O-ACYLTRANSFERASE 2"/>
    <property type="match status" value="1"/>
</dbReference>
<sequence length="91" mass="11251">MVEFAPLLVPWERRLQTFAVLQWVFSFLALAQLCIFIFIGLLFTRFWLFSVLYATWWYLDWDRPRQGGRPIQFFRRMAIWKYMKDFFPVSN</sequence>
<evidence type="ECO:0000256" key="10">
    <source>
        <dbReference type="ARBA" id="ARBA00023315"/>
    </source>
</evidence>